<dbReference type="Proteomes" id="UP000023430">
    <property type="component" value="Unassembled WGS sequence"/>
</dbReference>
<evidence type="ECO:0000313" key="2">
    <source>
        <dbReference type="EMBL" id="ETX26503.1"/>
    </source>
</evidence>
<evidence type="ECO:0000313" key="3">
    <source>
        <dbReference type="Proteomes" id="UP000023430"/>
    </source>
</evidence>
<protein>
    <recommendedName>
        <fullName evidence="1">HTH cro/C1-type domain-containing protein</fullName>
    </recommendedName>
</protein>
<name>X7F1A0_9RHOB</name>
<dbReference type="InterPro" id="IPR001387">
    <property type="entry name" value="Cro/C1-type_HTH"/>
</dbReference>
<dbReference type="GO" id="GO:0003677">
    <property type="term" value="F:DNA binding"/>
    <property type="evidence" value="ECO:0007669"/>
    <property type="project" value="InterPro"/>
</dbReference>
<evidence type="ECO:0000259" key="1">
    <source>
        <dbReference type="PROSITE" id="PS50943"/>
    </source>
</evidence>
<reference evidence="2 3" key="1">
    <citation type="submission" date="2014-01" db="EMBL/GenBank/DDBJ databases">
        <title>Roseivivax isoporae LMG 25204 Genome Sequencing.</title>
        <authorList>
            <person name="Lai Q."/>
            <person name="Li G."/>
            <person name="Shao Z."/>
        </authorList>
    </citation>
    <scope>NUCLEOTIDE SEQUENCE [LARGE SCALE GENOMIC DNA]</scope>
    <source>
        <strain evidence="2 3">LMG 25204</strain>
    </source>
</reference>
<dbReference type="SMART" id="SM00530">
    <property type="entry name" value="HTH_XRE"/>
    <property type="match status" value="1"/>
</dbReference>
<dbReference type="AlphaFoldDB" id="X7F1A0"/>
<dbReference type="EMBL" id="JAME01000091">
    <property type="protein sequence ID" value="ETX26503.1"/>
    <property type="molecule type" value="Genomic_DNA"/>
</dbReference>
<dbReference type="eggNOG" id="ENOG503370Q">
    <property type="taxonomic scope" value="Bacteria"/>
</dbReference>
<sequence length="83" mass="9563">MKLLRLALGLKPSEISDKLGIERTYWSRFENGRRGISEELAAQLVDRYGVTLDFLILGRWNTLPISLADRMRELDAELSKDIK</sequence>
<dbReference type="CDD" id="cd00093">
    <property type="entry name" value="HTH_XRE"/>
    <property type="match status" value="1"/>
</dbReference>
<dbReference type="STRING" id="1449351.RISW2_23840"/>
<dbReference type="InterPro" id="IPR010982">
    <property type="entry name" value="Lambda_DNA-bd_dom_sf"/>
</dbReference>
<dbReference type="SUPFAM" id="SSF47413">
    <property type="entry name" value="lambda repressor-like DNA-binding domains"/>
    <property type="match status" value="1"/>
</dbReference>
<dbReference type="PROSITE" id="PS50943">
    <property type="entry name" value="HTH_CROC1"/>
    <property type="match status" value="1"/>
</dbReference>
<dbReference type="Gene3D" id="1.10.260.40">
    <property type="entry name" value="lambda repressor-like DNA-binding domains"/>
    <property type="match status" value="1"/>
</dbReference>
<dbReference type="Pfam" id="PF13560">
    <property type="entry name" value="HTH_31"/>
    <property type="match status" value="1"/>
</dbReference>
<gene>
    <name evidence="2" type="ORF">RISW2_23840</name>
</gene>
<feature type="domain" description="HTH cro/C1-type" evidence="1">
    <location>
        <begin position="1"/>
        <end position="55"/>
    </location>
</feature>
<organism evidence="2 3">
    <name type="scientific">Roseivivax isoporae LMG 25204</name>
    <dbReference type="NCBI Taxonomy" id="1449351"/>
    <lineage>
        <taxon>Bacteria</taxon>
        <taxon>Pseudomonadati</taxon>
        <taxon>Pseudomonadota</taxon>
        <taxon>Alphaproteobacteria</taxon>
        <taxon>Rhodobacterales</taxon>
        <taxon>Roseobacteraceae</taxon>
        <taxon>Roseivivax</taxon>
    </lineage>
</organism>
<accession>X7F1A0</accession>
<comment type="caution">
    <text evidence="2">The sequence shown here is derived from an EMBL/GenBank/DDBJ whole genome shotgun (WGS) entry which is preliminary data.</text>
</comment>
<proteinExistence type="predicted"/>
<keyword evidence="3" id="KW-1185">Reference proteome</keyword>